<sequence length="205" mass="23406">MNDMGPLAIVTIVLLLVAVLVGAAITFRRNRRSAGLKGRYRAEYSRTVARAGDTHKAERQLREREKQVAAFDIHPLVPAQRHDFIDHWLDVQALFVIDPAGAVARADVLLTDVMLARGYPMAQFEQRYEYLSVDHGEVVAHYRTAHAIAESHARGEVRTEELRQAMIHYRTLFDDLVNEPVDDTPVIAHRDGRIHDLRREAIRRD</sequence>
<name>A0A7X4GGX9_9SPHN</name>
<feature type="transmembrane region" description="Helical" evidence="1">
    <location>
        <begin position="6"/>
        <end position="27"/>
    </location>
</feature>
<keyword evidence="1" id="KW-0812">Transmembrane</keyword>
<reference evidence="2 3" key="1">
    <citation type="submission" date="2019-12" db="EMBL/GenBank/DDBJ databases">
        <authorList>
            <person name="Feng G."/>
            <person name="Zhu H."/>
        </authorList>
    </citation>
    <scope>NUCLEOTIDE SEQUENCE [LARGE SCALE GENOMIC DNA]</scope>
    <source>
        <strain evidence="2 3">FGD1</strain>
    </source>
</reference>
<keyword evidence="1" id="KW-0472">Membrane</keyword>
<proteinExistence type="predicted"/>
<evidence type="ECO:0008006" key="4">
    <source>
        <dbReference type="Google" id="ProtNLM"/>
    </source>
</evidence>
<gene>
    <name evidence="2" type="ORF">GR702_09765</name>
</gene>
<dbReference type="Proteomes" id="UP000465810">
    <property type="component" value="Unassembled WGS sequence"/>
</dbReference>
<keyword evidence="3" id="KW-1185">Reference proteome</keyword>
<keyword evidence="1" id="KW-1133">Transmembrane helix</keyword>
<accession>A0A7X4GGX9</accession>
<comment type="caution">
    <text evidence="2">The sequence shown here is derived from an EMBL/GenBank/DDBJ whole genome shotgun (WGS) entry which is preliminary data.</text>
</comment>
<dbReference type="AlphaFoldDB" id="A0A7X4GGX9"/>
<evidence type="ECO:0000313" key="3">
    <source>
        <dbReference type="Proteomes" id="UP000465810"/>
    </source>
</evidence>
<protein>
    <recommendedName>
        <fullName evidence="4">Secreted protein</fullName>
    </recommendedName>
</protein>
<dbReference type="EMBL" id="WVTD01000006">
    <property type="protein sequence ID" value="MYL98056.1"/>
    <property type="molecule type" value="Genomic_DNA"/>
</dbReference>
<evidence type="ECO:0000313" key="2">
    <source>
        <dbReference type="EMBL" id="MYL98056.1"/>
    </source>
</evidence>
<organism evidence="2 3">
    <name type="scientific">Novosphingobium silvae</name>
    <dbReference type="NCBI Taxonomy" id="2692619"/>
    <lineage>
        <taxon>Bacteria</taxon>
        <taxon>Pseudomonadati</taxon>
        <taxon>Pseudomonadota</taxon>
        <taxon>Alphaproteobacteria</taxon>
        <taxon>Sphingomonadales</taxon>
        <taxon>Sphingomonadaceae</taxon>
        <taxon>Novosphingobium</taxon>
    </lineage>
</organism>
<evidence type="ECO:0000256" key="1">
    <source>
        <dbReference type="SAM" id="Phobius"/>
    </source>
</evidence>